<keyword evidence="1" id="KW-0694">RNA-binding</keyword>
<evidence type="ECO:0000256" key="1">
    <source>
        <dbReference type="PROSITE-ProRule" id="PRU00182"/>
    </source>
</evidence>
<name>D6XUZ7_BACIE</name>
<dbReference type="GO" id="GO:0003723">
    <property type="term" value="F:RNA binding"/>
    <property type="evidence" value="ECO:0007669"/>
    <property type="project" value="UniProtKB-KW"/>
</dbReference>
<dbReference type="Proteomes" id="UP000000271">
    <property type="component" value="Chromosome"/>
</dbReference>
<dbReference type="PROSITE" id="PS50889">
    <property type="entry name" value="S4"/>
    <property type="match status" value="1"/>
</dbReference>
<protein>
    <submittedName>
        <fullName evidence="2">S4 domain protein YaaA</fullName>
    </submittedName>
</protein>
<dbReference type="RefSeq" id="WP_013170985.1">
    <property type="nucleotide sequence ID" value="NC_014219.1"/>
</dbReference>
<evidence type="ECO:0000313" key="3">
    <source>
        <dbReference type="Proteomes" id="UP000000271"/>
    </source>
</evidence>
<dbReference type="OrthoDB" id="9811532at2"/>
<dbReference type="Pfam" id="PF13275">
    <property type="entry name" value="S4_2"/>
    <property type="match status" value="1"/>
</dbReference>
<sequence>MEERVTISTEYMTLGQVLKEVAAIGSGGQAKWFLKDIPVFINDEEEPETRRGRKLYPGDTVDIDGQTTVLIEADA</sequence>
<dbReference type="SUPFAM" id="SSF55174">
    <property type="entry name" value="Alpha-L RNA-binding motif"/>
    <property type="match status" value="1"/>
</dbReference>
<evidence type="ECO:0000313" key="2">
    <source>
        <dbReference type="EMBL" id="ADH97555.1"/>
    </source>
</evidence>
<proteinExistence type="predicted"/>
<dbReference type="NCBIfam" id="TIGR02988">
    <property type="entry name" value="YaaA_near_RecF"/>
    <property type="match status" value="1"/>
</dbReference>
<dbReference type="STRING" id="439292.Bsel_0003"/>
<dbReference type="InterPro" id="IPR014330">
    <property type="entry name" value="RNA-bd_S4-rel_YaaA"/>
</dbReference>
<keyword evidence="3" id="KW-1185">Reference proteome</keyword>
<dbReference type="InterPro" id="IPR036986">
    <property type="entry name" value="S4_RNA-bd_sf"/>
</dbReference>
<dbReference type="EMBL" id="CP001791">
    <property type="protein sequence ID" value="ADH97555.1"/>
    <property type="molecule type" value="Genomic_DNA"/>
</dbReference>
<dbReference type="KEGG" id="bse:Bsel_0003"/>
<reference evidence="2" key="1">
    <citation type="submission" date="2009-10" db="EMBL/GenBank/DDBJ databases">
        <title>Complete sequence of Bacillus selenitireducens MLS10.</title>
        <authorList>
            <consortium name="US DOE Joint Genome Institute"/>
            <person name="Lucas S."/>
            <person name="Copeland A."/>
            <person name="Lapidus A."/>
            <person name="Glavina del Rio T."/>
            <person name="Dalin E."/>
            <person name="Tice H."/>
            <person name="Bruce D."/>
            <person name="Goodwin L."/>
            <person name="Pitluck S."/>
            <person name="Sims D."/>
            <person name="Brettin T."/>
            <person name="Detter J.C."/>
            <person name="Han C."/>
            <person name="Larimer F."/>
            <person name="Land M."/>
            <person name="Hauser L."/>
            <person name="Kyrpides N."/>
            <person name="Ovchinnikova G."/>
            <person name="Stolz J."/>
        </authorList>
    </citation>
    <scope>NUCLEOTIDE SEQUENCE [LARGE SCALE GENOMIC DNA]</scope>
    <source>
        <strain evidence="2">MLS10</strain>
    </source>
</reference>
<dbReference type="eggNOG" id="COG2501">
    <property type="taxonomic scope" value="Bacteria"/>
</dbReference>
<dbReference type="AlphaFoldDB" id="D6XUZ7"/>
<dbReference type="Gene3D" id="3.10.290.10">
    <property type="entry name" value="RNA-binding S4 domain"/>
    <property type="match status" value="1"/>
</dbReference>
<organism evidence="2 3">
    <name type="scientific">Bacillus selenitireducens (strain ATCC 700615 / DSM 15326 / MLS10)</name>
    <dbReference type="NCBI Taxonomy" id="439292"/>
    <lineage>
        <taxon>Bacteria</taxon>
        <taxon>Bacillati</taxon>
        <taxon>Bacillota</taxon>
        <taxon>Bacilli</taxon>
        <taxon>Bacillales</taxon>
        <taxon>Bacillaceae</taxon>
        <taxon>Salisediminibacterium</taxon>
    </lineage>
</organism>
<gene>
    <name evidence="2" type="ordered locus">Bsel_0003</name>
</gene>
<dbReference type="HOGENOM" id="CLU_127162_2_2_9"/>
<accession>D6XUZ7</accession>